<keyword evidence="3" id="KW-1185">Reference proteome</keyword>
<comment type="caution">
    <text evidence="2">The sequence shown here is derived from an EMBL/GenBank/DDBJ whole genome shotgun (WGS) entry which is preliminary data.</text>
</comment>
<feature type="non-terminal residue" evidence="2">
    <location>
        <position position="1"/>
    </location>
</feature>
<feature type="compositionally biased region" description="Acidic residues" evidence="1">
    <location>
        <begin position="102"/>
        <end position="140"/>
    </location>
</feature>
<evidence type="ECO:0000256" key="1">
    <source>
        <dbReference type="SAM" id="MobiDB-lite"/>
    </source>
</evidence>
<feature type="compositionally biased region" description="Low complexity" evidence="1">
    <location>
        <begin position="67"/>
        <end position="92"/>
    </location>
</feature>
<feature type="region of interest" description="Disordered" evidence="1">
    <location>
        <begin position="29"/>
        <end position="175"/>
    </location>
</feature>
<sequence length="279" mass="30080">MASLEVGQLRERDKGNHAARVCRRAAMPPFSLSWNSHPHPIPLGTMASGAASPATNGRRPNRPRPGPAAAASPGARNARSARGGARKAAAGRFFSQRPPVDQTEEEESDEGGEDDEDDEGDEDDEDDEDERVTDVTDDDGSGASKEDIASSSEGDSEDEEDREREAQLTVEIIQTQRAPRLFAPFLAHGSADCGKVPDVTLKQVPLGELAEIQRKVGVKAFMAAAAEGRAAESLAKNDREGGEAGKEGRNDRRRSDRSKVQKDKKTIPRRSGKNRYGPK</sequence>
<dbReference type="EMBL" id="JAEFCI010010316">
    <property type="protein sequence ID" value="KAG5457287.1"/>
    <property type="molecule type" value="Genomic_DNA"/>
</dbReference>
<dbReference type="Proteomes" id="UP000673691">
    <property type="component" value="Unassembled WGS sequence"/>
</dbReference>
<name>A0A8H7ZQ08_9FUNG</name>
<evidence type="ECO:0000313" key="2">
    <source>
        <dbReference type="EMBL" id="KAG5457287.1"/>
    </source>
</evidence>
<reference evidence="2 3" key="1">
    <citation type="journal article" name="Sci. Rep.">
        <title>Genome-scale phylogenetic analyses confirm Olpidium as the closest living zoosporic fungus to the non-flagellated, terrestrial fungi.</title>
        <authorList>
            <person name="Chang Y."/>
            <person name="Rochon D."/>
            <person name="Sekimoto S."/>
            <person name="Wang Y."/>
            <person name="Chovatia M."/>
            <person name="Sandor L."/>
            <person name="Salamov A."/>
            <person name="Grigoriev I.V."/>
            <person name="Stajich J.E."/>
            <person name="Spatafora J.W."/>
        </authorList>
    </citation>
    <scope>NUCLEOTIDE SEQUENCE [LARGE SCALE GENOMIC DNA]</scope>
    <source>
        <strain evidence="2">S191</strain>
    </source>
</reference>
<organism evidence="2 3">
    <name type="scientific">Olpidium bornovanus</name>
    <dbReference type="NCBI Taxonomy" id="278681"/>
    <lineage>
        <taxon>Eukaryota</taxon>
        <taxon>Fungi</taxon>
        <taxon>Fungi incertae sedis</taxon>
        <taxon>Olpidiomycota</taxon>
        <taxon>Olpidiomycotina</taxon>
        <taxon>Olpidiomycetes</taxon>
        <taxon>Olpidiales</taxon>
        <taxon>Olpidiaceae</taxon>
        <taxon>Olpidium</taxon>
    </lineage>
</organism>
<feature type="compositionally biased region" description="Basic residues" evidence="1">
    <location>
        <begin position="267"/>
        <end position="279"/>
    </location>
</feature>
<proteinExistence type="predicted"/>
<protein>
    <submittedName>
        <fullName evidence="2">Uncharacterized protein</fullName>
    </submittedName>
</protein>
<evidence type="ECO:0000313" key="3">
    <source>
        <dbReference type="Proteomes" id="UP000673691"/>
    </source>
</evidence>
<feature type="region of interest" description="Disordered" evidence="1">
    <location>
        <begin position="227"/>
        <end position="279"/>
    </location>
</feature>
<accession>A0A8H7ZQ08</accession>
<gene>
    <name evidence="2" type="ORF">BJ554DRAFT_2743</name>
</gene>
<feature type="compositionally biased region" description="Basic and acidic residues" evidence="1">
    <location>
        <begin position="235"/>
        <end position="266"/>
    </location>
</feature>
<dbReference type="AlphaFoldDB" id="A0A8H7ZQ08"/>